<evidence type="ECO:0000313" key="3">
    <source>
        <dbReference type="EMBL" id="GAA0679497.1"/>
    </source>
</evidence>
<dbReference type="RefSeq" id="WP_343774876.1">
    <property type="nucleotide sequence ID" value="NZ_BAAADV010000007.1"/>
</dbReference>
<dbReference type="Proteomes" id="UP001500420">
    <property type="component" value="Unassembled WGS sequence"/>
</dbReference>
<feature type="compositionally biased region" description="Low complexity" evidence="1">
    <location>
        <begin position="248"/>
        <end position="267"/>
    </location>
</feature>
<evidence type="ECO:0000259" key="2">
    <source>
        <dbReference type="Pfam" id="PF22090"/>
    </source>
</evidence>
<organism evidence="3 4">
    <name type="scientific">Natronoarchaeum mannanilyticum</name>
    <dbReference type="NCBI Taxonomy" id="926360"/>
    <lineage>
        <taxon>Archaea</taxon>
        <taxon>Methanobacteriati</taxon>
        <taxon>Methanobacteriota</taxon>
        <taxon>Stenosarchaea group</taxon>
        <taxon>Halobacteria</taxon>
        <taxon>Halobacteriales</taxon>
        <taxon>Natronoarchaeaceae</taxon>
    </lineage>
</organism>
<dbReference type="CDD" id="cd11714">
    <property type="entry name" value="GINS_A_archaea"/>
    <property type="match status" value="1"/>
</dbReference>
<comment type="caution">
    <text evidence="3">The sequence shown here is derived from an EMBL/GenBank/DDBJ whole genome shotgun (WGS) entry which is preliminary data.</text>
</comment>
<feature type="region of interest" description="Disordered" evidence="1">
    <location>
        <begin position="126"/>
        <end position="285"/>
    </location>
</feature>
<dbReference type="Gene3D" id="3.40.5.50">
    <property type="match status" value="1"/>
</dbReference>
<name>A0AAV3TCX6_9EURY</name>
<evidence type="ECO:0000313" key="4">
    <source>
        <dbReference type="Proteomes" id="UP001500420"/>
    </source>
</evidence>
<dbReference type="EMBL" id="BAAADV010000007">
    <property type="protein sequence ID" value="GAA0679497.1"/>
    <property type="molecule type" value="Genomic_DNA"/>
</dbReference>
<dbReference type="InterPro" id="IPR054314">
    <property type="entry name" value="Gins51_C"/>
</dbReference>
<feature type="compositionally biased region" description="Gly residues" evidence="1">
    <location>
        <begin position="214"/>
        <end position="225"/>
    </location>
</feature>
<feature type="compositionally biased region" description="Low complexity" evidence="1">
    <location>
        <begin position="141"/>
        <end position="183"/>
    </location>
</feature>
<evidence type="ECO:0000256" key="1">
    <source>
        <dbReference type="SAM" id="MobiDB-lite"/>
    </source>
</evidence>
<feature type="region of interest" description="Disordered" evidence="1">
    <location>
        <begin position="1"/>
        <end position="20"/>
    </location>
</feature>
<sequence>MNLDDLRSVQSKERQKDSLQHLRDSFYEDVGEYVAELKDERDRAAERAEDPFSSEEVGRLTDEIETAEEVVEAIYERRMGKLVKRASLAAAGMPSDEEGLTAEEQDLFEDLVDRIETNKSHVLDVLAGEVDGNAGDDDPTASDAEAAPTDTATGTAPGDADAAASPPSSDRTDPTAPDADPTPVDGDRSDADDADSSADRPSGEASSVSAADLMGGGEADAGDGGSPDPAADDGELASGDAERDAAPSGSATPADDGSGADAADGPGESTDAPDALPEFDEDRTTVRITEDVGEIFGVDEREYELSAEDVVTLPETNAEPLIERDAAERLD</sequence>
<dbReference type="Pfam" id="PF22090">
    <property type="entry name" value="Gins51_C"/>
    <property type="match status" value="1"/>
</dbReference>
<proteinExistence type="predicted"/>
<feature type="domain" description="Gins51 C-terminal" evidence="2">
    <location>
        <begin position="285"/>
        <end position="330"/>
    </location>
</feature>
<reference evidence="3 4" key="1">
    <citation type="journal article" date="2019" name="Int. J. Syst. Evol. Microbiol.">
        <title>The Global Catalogue of Microorganisms (GCM) 10K type strain sequencing project: providing services to taxonomists for standard genome sequencing and annotation.</title>
        <authorList>
            <consortium name="The Broad Institute Genomics Platform"/>
            <consortium name="The Broad Institute Genome Sequencing Center for Infectious Disease"/>
            <person name="Wu L."/>
            <person name="Ma J."/>
        </authorList>
    </citation>
    <scope>NUCLEOTIDE SEQUENCE [LARGE SCALE GENOMIC DNA]</scope>
    <source>
        <strain evidence="3 4">JCM 16328</strain>
    </source>
</reference>
<accession>A0AAV3TCX6</accession>
<dbReference type="AlphaFoldDB" id="A0AAV3TCX6"/>
<gene>
    <name evidence="3" type="ORF">GCM10009020_30060</name>
</gene>
<keyword evidence="4" id="KW-1185">Reference proteome</keyword>
<protein>
    <recommendedName>
        <fullName evidence="2">Gins51 C-terminal domain-containing protein</fullName>
    </recommendedName>
</protein>
<feature type="compositionally biased region" description="Basic and acidic residues" evidence="1">
    <location>
        <begin position="185"/>
        <end position="202"/>
    </location>
</feature>
<dbReference type="Gene3D" id="1.20.58.1030">
    <property type="match status" value="1"/>
</dbReference>